<feature type="compositionally biased region" description="Gly residues" evidence="2">
    <location>
        <begin position="171"/>
        <end position="183"/>
    </location>
</feature>
<dbReference type="GO" id="GO:0000156">
    <property type="term" value="F:phosphorelay response regulator activity"/>
    <property type="evidence" value="ECO:0007669"/>
    <property type="project" value="TreeGrafter"/>
</dbReference>
<dbReference type="Gene3D" id="3.40.50.2300">
    <property type="match status" value="1"/>
</dbReference>
<evidence type="ECO:0000313" key="4">
    <source>
        <dbReference type="EMBL" id="OEU88030.1"/>
    </source>
</evidence>
<dbReference type="AlphaFoldDB" id="A0A1E7JK58"/>
<dbReference type="CDD" id="cd19925">
    <property type="entry name" value="REC_citrate_TCS"/>
    <property type="match status" value="1"/>
</dbReference>
<dbReference type="Proteomes" id="UP000176087">
    <property type="component" value="Unassembled WGS sequence"/>
</dbReference>
<dbReference type="SMART" id="SM00448">
    <property type="entry name" value="REC"/>
    <property type="match status" value="1"/>
</dbReference>
<feature type="domain" description="Response regulatory" evidence="3">
    <location>
        <begin position="3"/>
        <end position="122"/>
    </location>
</feature>
<feature type="modified residue" description="4-aspartylphosphate" evidence="1">
    <location>
        <position position="54"/>
    </location>
</feature>
<accession>A0A1E7JK58</accession>
<organism evidence="4 5">
    <name type="scientific">Streptomyces abyssalis</name>
    <dbReference type="NCBI Taxonomy" id="933944"/>
    <lineage>
        <taxon>Bacteria</taxon>
        <taxon>Bacillati</taxon>
        <taxon>Actinomycetota</taxon>
        <taxon>Actinomycetes</taxon>
        <taxon>Kitasatosporales</taxon>
        <taxon>Streptomycetaceae</taxon>
        <taxon>Streptomyces</taxon>
    </lineage>
</organism>
<keyword evidence="5" id="KW-1185">Reference proteome</keyword>
<proteinExistence type="predicted"/>
<dbReference type="EMBL" id="LJGT01000040">
    <property type="protein sequence ID" value="OEU88030.1"/>
    <property type="molecule type" value="Genomic_DNA"/>
</dbReference>
<protein>
    <submittedName>
        <fullName evidence="4">Chemotaxis protein CheY</fullName>
    </submittedName>
</protein>
<gene>
    <name evidence="4" type="ORF">AN215_17565</name>
</gene>
<keyword evidence="1" id="KW-0597">Phosphoprotein</keyword>
<dbReference type="SUPFAM" id="SSF52172">
    <property type="entry name" value="CheY-like"/>
    <property type="match status" value="1"/>
</dbReference>
<dbReference type="Pfam" id="PF00072">
    <property type="entry name" value="Response_reg"/>
    <property type="match status" value="1"/>
</dbReference>
<feature type="region of interest" description="Disordered" evidence="2">
    <location>
        <begin position="267"/>
        <end position="297"/>
    </location>
</feature>
<dbReference type="RefSeq" id="WP_070011658.1">
    <property type="nucleotide sequence ID" value="NZ_LJGS01000041.1"/>
</dbReference>
<feature type="compositionally biased region" description="Gly residues" evidence="2">
    <location>
        <begin position="151"/>
        <end position="161"/>
    </location>
</feature>
<dbReference type="InterPro" id="IPR051271">
    <property type="entry name" value="2C-system_Tx_regulators"/>
</dbReference>
<dbReference type="STRING" id="933944.AN215_17565"/>
<evidence type="ECO:0000256" key="2">
    <source>
        <dbReference type="SAM" id="MobiDB-lite"/>
    </source>
</evidence>
<name>A0A1E7JK58_9ACTN</name>
<dbReference type="PROSITE" id="PS50110">
    <property type="entry name" value="RESPONSE_REGULATORY"/>
    <property type="match status" value="1"/>
</dbReference>
<evidence type="ECO:0000259" key="3">
    <source>
        <dbReference type="PROSITE" id="PS50110"/>
    </source>
</evidence>
<dbReference type="PANTHER" id="PTHR45526:SF1">
    <property type="entry name" value="TRANSCRIPTIONAL REGULATORY PROTEIN DCUR-RELATED"/>
    <property type="match status" value="1"/>
</dbReference>
<dbReference type="InterPro" id="IPR011006">
    <property type="entry name" value="CheY-like_superfamily"/>
</dbReference>
<comment type="caution">
    <text evidence="4">The sequence shown here is derived from an EMBL/GenBank/DDBJ whole genome shotgun (WGS) entry which is preliminary data.</text>
</comment>
<feature type="region of interest" description="Disordered" evidence="2">
    <location>
        <begin position="137"/>
        <end position="207"/>
    </location>
</feature>
<dbReference type="PATRIC" id="fig|933944.5.peg.2814"/>
<evidence type="ECO:0000313" key="5">
    <source>
        <dbReference type="Proteomes" id="UP000176087"/>
    </source>
</evidence>
<reference evidence="4 5" key="1">
    <citation type="journal article" date="2016" name="Front. Microbiol.">
        <title>Comparative Genomics Analysis of Streptomyces Species Reveals Their Adaptation to the Marine Environment and Their Diversity at the Genomic Level.</title>
        <authorList>
            <person name="Tian X."/>
            <person name="Zhang Z."/>
            <person name="Yang T."/>
            <person name="Chen M."/>
            <person name="Li J."/>
            <person name="Chen F."/>
            <person name="Yang J."/>
            <person name="Li W."/>
            <person name="Zhang B."/>
            <person name="Zhang Z."/>
            <person name="Wu J."/>
            <person name="Zhang C."/>
            <person name="Long L."/>
            <person name="Xiao J."/>
        </authorList>
    </citation>
    <scope>NUCLEOTIDE SEQUENCE [LARGE SCALE GENOMIC DNA]</scope>
    <source>
        <strain evidence="4 5">SCSIO 10390</strain>
    </source>
</reference>
<dbReference type="InterPro" id="IPR001789">
    <property type="entry name" value="Sig_transdc_resp-reg_receiver"/>
</dbReference>
<dbReference type="PANTHER" id="PTHR45526">
    <property type="entry name" value="TRANSCRIPTIONAL REGULATORY PROTEIN DPIA"/>
    <property type="match status" value="1"/>
</dbReference>
<feature type="compositionally biased region" description="Low complexity" evidence="2">
    <location>
        <begin position="184"/>
        <end position="203"/>
    </location>
</feature>
<dbReference type="OrthoDB" id="7187989at2"/>
<evidence type="ECO:0000256" key="1">
    <source>
        <dbReference type="PROSITE-ProRule" id="PRU00169"/>
    </source>
</evidence>
<sequence length="297" mass="30687">MIRVLVVDDDFMVARLHSTLVGQVPGFTVAGAVHSGTEALTAVRDLRPDLVLLDMYLPDLPGLEVLRELRGTAAPEEGPDVLVVTAARDAETVRGAQRGGAVQYIIKPFEGELLKERLRRYAERREALAALQTPEQGDVDRLFADPAGAADGTGDGTGSGAAAGTADDRAGGTGGTGGTGAPGEAGSAPPHAHAAAYGPGTPARLPKGLTEQTAGLVRATLEAESGPAGLSASECAEHSGLSRVSARRYLEHFVSLGTARVTLRYGTTGRPERRYHRVAPQGREAGGAAGGEIRENT</sequence>